<evidence type="ECO:0000259" key="2">
    <source>
        <dbReference type="PROSITE" id="PS50206"/>
    </source>
</evidence>
<evidence type="ECO:0000313" key="3">
    <source>
        <dbReference type="EMBL" id="KAF2251668.1"/>
    </source>
</evidence>
<dbReference type="InterPro" id="IPR036873">
    <property type="entry name" value="Rhodanese-like_dom_sf"/>
</dbReference>
<dbReference type="RefSeq" id="XP_033686672.1">
    <property type="nucleotide sequence ID" value="XM_033828334.1"/>
</dbReference>
<dbReference type="GeneID" id="54581664"/>
<protein>
    <submittedName>
        <fullName evidence="3">Rhodanese-like protein</fullName>
    </submittedName>
</protein>
<dbReference type="OrthoDB" id="566238at2759"/>
<keyword evidence="1" id="KW-0677">Repeat</keyword>
<dbReference type="Pfam" id="PF00581">
    <property type="entry name" value="Rhodanese"/>
    <property type="match status" value="2"/>
</dbReference>
<feature type="domain" description="Rhodanese" evidence="2">
    <location>
        <begin position="161"/>
        <end position="271"/>
    </location>
</feature>
<dbReference type="EMBL" id="ML987192">
    <property type="protein sequence ID" value="KAF2251668.1"/>
    <property type="molecule type" value="Genomic_DNA"/>
</dbReference>
<reference evidence="3" key="1">
    <citation type="journal article" date="2020" name="Stud. Mycol.">
        <title>101 Dothideomycetes genomes: a test case for predicting lifestyles and emergence of pathogens.</title>
        <authorList>
            <person name="Haridas S."/>
            <person name="Albert R."/>
            <person name="Binder M."/>
            <person name="Bloem J."/>
            <person name="Labutti K."/>
            <person name="Salamov A."/>
            <person name="Andreopoulos B."/>
            <person name="Baker S."/>
            <person name="Barry K."/>
            <person name="Bills G."/>
            <person name="Bluhm B."/>
            <person name="Cannon C."/>
            <person name="Castanera R."/>
            <person name="Culley D."/>
            <person name="Daum C."/>
            <person name="Ezra D."/>
            <person name="Gonzalez J."/>
            <person name="Henrissat B."/>
            <person name="Kuo A."/>
            <person name="Liang C."/>
            <person name="Lipzen A."/>
            <person name="Lutzoni F."/>
            <person name="Magnuson J."/>
            <person name="Mondo S."/>
            <person name="Nolan M."/>
            <person name="Ohm R."/>
            <person name="Pangilinan J."/>
            <person name="Park H.-J."/>
            <person name="Ramirez L."/>
            <person name="Alfaro M."/>
            <person name="Sun H."/>
            <person name="Tritt A."/>
            <person name="Yoshinaga Y."/>
            <person name="Zwiers L.-H."/>
            <person name="Turgeon B."/>
            <person name="Goodwin S."/>
            <person name="Spatafora J."/>
            <person name="Crous P."/>
            <person name="Grigoriev I."/>
        </authorList>
    </citation>
    <scope>NUCLEOTIDE SEQUENCE</scope>
    <source>
        <strain evidence="3">CBS 122368</strain>
    </source>
</reference>
<dbReference type="Proteomes" id="UP000800094">
    <property type="component" value="Unassembled WGS sequence"/>
</dbReference>
<name>A0A6A6INJ8_9PLEO</name>
<evidence type="ECO:0000256" key="1">
    <source>
        <dbReference type="ARBA" id="ARBA00022737"/>
    </source>
</evidence>
<dbReference type="SUPFAM" id="SSF52821">
    <property type="entry name" value="Rhodanese/Cell cycle control phosphatase"/>
    <property type="match status" value="2"/>
</dbReference>
<evidence type="ECO:0000313" key="4">
    <source>
        <dbReference type="Proteomes" id="UP000800094"/>
    </source>
</evidence>
<sequence length="277" mass="30185">MDGVVSTDWLARNYESTSVLIIDIRDATDYAIGHIPRAINIPWAMPECTWISYGPDDLLLQLPKDSYLFGNLSAAGVSKYKRIVVSMANASPPYPQAQAARVAMTLKLAGVPQVQVLNGGFTTWSAEGRPMSTDVPTLTPSSVKGQIDRSDLVNREYVRGAINKKIILDARDPGVYNGSVIEEYAPKAGHIPSAKSLPTVTLFDANGNFKDKEALANLVKSVAGAKVTKQTEIITYCGVGGYAAALYWILTAELGYCNVKFYDGSAQDWVKYYDMEI</sequence>
<dbReference type="PANTHER" id="PTHR43855">
    <property type="entry name" value="THIOSULFATE SULFURTRANSFERASE"/>
    <property type="match status" value="1"/>
</dbReference>
<feature type="domain" description="Rhodanese" evidence="2">
    <location>
        <begin position="15"/>
        <end position="133"/>
    </location>
</feature>
<dbReference type="InterPro" id="IPR051126">
    <property type="entry name" value="Thiosulfate_sulfurtransferase"/>
</dbReference>
<dbReference type="Gene3D" id="3.40.250.10">
    <property type="entry name" value="Rhodanese-like domain"/>
    <property type="match status" value="2"/>
</dbReference>
<proteinExistence type="predicted"/>
<dbReference type="AlphaFoldDB" id="A0A6A6INJ8"/>
<dbReference type="PANTHER" id="PTHR43855:SF1">
    <property type="entry name" value="THIOSULFATE SULFURTRANSFERASE"/>
    <property type="match status" value="1"/>
</dbReference>
<gene>
    <name evidence="3" type="ORF">BU26DRAFT_516451</name>
</gene>
<dbReference type="SMART" id="SM00450">
    <property type="entry name" value="RHOD"/>
    <property type="match status" value="2"/>
</dbReference>
<accession>A0A6A6INJ8</accession>
<dbReference type="InterPro" id="IPR001763">
    <property type="entry name" value="Rhodanese-like_dom"/>
</dbReference>
<dbReference type="PROSITE" id="PS50206">
    <property type="entry name" value="RHODANESE_3"/>
    <property type="match status" value="2"/>
</dbReference>
<keyword evidence="4" id="KW-1185">Reference proteome</keyword>
<organism evidence="3 4">
    <name type="scientific">Trematosphaeria pertusa</name>
    <dbReference type="NCBI Taxonomy" id="390896"/>
    <lineage>
        <taxon>Eukaryota</taxon>
        <taxon>Fungi</taxon>
        <taxon>Dikarya</taxon>
        <taxon>Ascomycota</taxon>
        <taxon>Pezizomycotina</taxon>
        <taxon>Dothideomycetes</taxon>
        <taxon>Pleosporomycetidae</taxon>
        <taxon>Pleosporales</taxon>
        <taxon>Massarineae</taxon>
        <taxon>Trematosphaeriaceae</taxon>
        <taxon>Trematosphaeria</taxon>
    </lineage>
</organism>